<dbReference type="Pfam" id="PF14304">
    <property type="entry name" value="CSTF_C"/>
    <property type="match status" value="1"/>
</dbReference>
<feature type="domain" description="Transcription termination and cleavage factor C-terminal" evidence="1">
    <location>
        <begin position="78"/>
        <end position="112"/>
    </location>
</feature>
<dbReference type="EMBL" id="VJMH01005363">
    <property type="protein sequence ID" value="KAF0696856.1"/>
    <property type="molecule type" value="Genomic_DNA"/>
</dbReference>
<dbReference type="Proteomes" id="UP000332933">
    <property type="component" value="Unassembled WGS sequence"/>
</dbReference>
<evidence type="ECO:0000259" key="2">
    <source>
        <dbReference type="Pfam" id="PF14327"/>
    </source>
</evidence>
<dbReference type="InterPro" id="IPR025742">
    <property type="entry name" value="CSTF2_hinge"/>
</dbReference>
<dbReference type="Pfam" id="PF14327">
    <property type="entry name" value="CSTF2_hinge"/>
    <property type="match status" value="1"/>
</dbReference>
<evidence type="ECO:0000313" key="5">
    <source>
        <dbReference type="Proteomes" id="UP000332933"/>
    </source>
</evidence>
<reference evidence="4 5" key="1">
    <citation type="submission" date="2019-03" db="EMBL/GenBank/DDBJ databases">
        <authorList>
            <person name="Gaulin E."/>
            <person name="Dumas B."/>
        </authorList>
    </citation>
    <scope>NUCLEOTIDE SEQUENCE [LARGE SCALE GENOMIC DNA]</scope>
    <source>
        <strain evidence="4">CBS 568.67</strain>
    </source>
</reference>
<evidence type="ECO:0000313" key="3">
    <source>
        <dbReference type="EMBL" id="KAF0696856.1"/>
    </source>
</evidence>
<dbReference type="InterPro" id="IPR026896">
    <property type="entry name" value="CSTF_C"/>
</dbReference>
<dbReference type="EMBL" id="CAADRA010005384">
    <property type="protein sequence ID" value="VFT89263.1"/>
    <property type="molecule type" value="Genomic_DNA"/>
</dbReference>
<dbReference type="InterPro" id="IPR038192">
    <property type="entry name" value="CSTF_C_sf"/>
</dbReference>
<accession>A0A485KVH5</accession>
<name>A0A485KVH5_9STRA</name>
<evidence type="ECO:0000259" key="1">
    <source>
        <dbReference type="Pfam" id="PF14304"/>
    </source>
</evidence>
<dbReference type="GO" id="GO:0031124">
    <property type="term" value="P:mRNA 3'-end processing"/>
    <property type="evidence" value="ECO:0007669"/>
    <property type="project" value="InterPro"/>
</dbReference>
<gene>
    <name evidence="4" type="primary">Aste57867_12412</name>
    <name evidence="3" type="ORF">As57867_012366</name>
    <name evidence="4" type="ORF">ASTE57867_12412</name>
</gene>
<evidence type="ECO:0000313" key="4">
    <source>
        <dbReference type="EMBL" id="VFT89263.1"/>
    </source>
</evidence>
<keyword evidence="5" id="KW-1185">Reference proteome</keyword>
<protein>
    <submittedName>
        <fullName evidence="4">Aste57867_12412 protein</fullName>
    </submittedName>
</protein>
<dbReference type="AlphaFoldDB" id="A0A485KVH5"/>
<sequence length="119" mass="13494">MEGQSAPAHAVGEMSEADVYELMYHMKNFCEVKPEEAAQMLNEHVEFARALAQIQLRLNMNRDDTATRPEPSKGLQLDPEHQQLLEEVQNLAPEVIQGLPFAQRKQIMELREAMGLPPV</sequence>
<reference evidence="3" key="2">
    <citation type="submission" date="2019-06" db="EMBL/GenBank/DDBJ databases">
        <title>Genomics analysis of Aphanomyces spp. identifies a new class of oomycete effector associated with host adaptation.</title>
        <authorList>
            <person name="Gaulin E."/>
        </authorList>
    </citation>
    <scope>NUCLEOTIDE SEQUENCE</scope>
    <source>
        <strain evidence="3">CBS 578.67</strain>
    </source>
</reference>
<dbReference type="Gene3D" id="1.10.20.70">
    <property type="entry name" value="Transcription termination and cleavage factor, C-terminal domain"/>
    <property type="match status" value="1"/>
</dbReference>
<proteinExistence type="predicted"/>
<organism evidence="4 5">
    <name type="scientific">Aphanomyces stellatus</name>
    <dbReference type="NCBI Taxonomy" id="120398"/>
    <lineage>
        <taxon>Eukaryota</taxon>
        <taxon>Sar</taxon>
        <taxon>Stramenopiles</taxon>
        <taxon>Oomycota</taxon>
        <taxon>Saprolegniomycetes</taxon>
        <taxon>Saprolegniales</taxon>
        <taxon>Verrucalvaceae</taxon>
        <taxon>Aphanomyces</taxon>
    </lineage>
</organism>
<dbReference type="OrthoDB" id="77772at2759"/>
<feature type="domain" description="Cleavage stimulation factor subunit 2 hinge" evidence="2">
    <location>
        <begin position="11"/>
        <end position="65"/>
    </location>
</feature>